<gene>
    <name evidence="2" type="ORF">EKO27_g6774</name>
</gene>
<organism evidence="2 3">
    <name type="scientific">Xylaria grammica</name>
    <dbReference type="NCBI Taxonomy" id="363999"/>
    <lineage>
        <taxon>Eukaryota</taxon>
        <taxon>Fungi</taxon>
        <taxon>Dikarya</taxon>
        <taxon>Ascomycota</taxon>
        <taxon>Pezizomycotina</taxon>
        <taxon>Sordariomycetes</taxon>
        <taxon>Xylariomycetidae</taxon>
        <taxon>Xylariales</taxon>
        <taxon>Xylariaceae</taxon>
        <taxon>Xylaria</taxon>
    </lineage>
</organism>
<dbReference type="EMBL" id="RYZI01000206">
    <property type="protein sequence ID" value="RWA08322.1"/>
    <property type="molecule type" value="Genomic_DNA"/>
</dbReference>
<keyword evidence="3" id="KW-1185">Reference proteome</keyword>
<comment type="caution">
    <text evidence="2">The sequence shown here is derived from an EMBL/GenBank/DDBJ whole genome shotgun (WGS) entry which is preliminary data.</text>
</comment>
<dbReference type="AlphaFoldDB" id="A0A439D1J3"/>
<reference evidence="2 3" key="1">
    <citation type="submission" date="2018-12" db="EMBL/GenBank/DDBJ databases">
        <title>Draft genome sequence of Xylaria grammica IHI A82.</title>
        <authorList>
            <person name="Buettner E."/>
            <person name="Kellner H."/>
        </authorList>
    </citation>
    <scope>NUCLEOTIDE SEQUENCE [LARGE SCALE GENOMIC DNA]</scope>
    <source>
        <strain evidence="2 3">IHI A82</strain>
    </source>
</reference>
<feature type="compositionally biased region" description="Polar residues" evidence="1">
    <location>
        <begin position="9"/>
        <end position="21"/>
    </location>
</feature>
<feature type="region of interest" description="Disordered" evidence="1">
    <location>
        <begin position="228"/>
        <end position="251"/>
    </location>
</feature>
<dbReference type="Proteomes" id="UP000286045">
    <property type="component" value="Unassembled WGS sequence"/>
</dbReference>
<protein>
    <submittedName>
        <fullName evidence="2">Uncharacterized protein</fullName>
    </submittedName>
</protein>
<feature type="compositionally biased region" description="Basic and acidic residues" evidence="1">
    <location>
        <begin position="57"/>
        <end position="69"/>
    </location>
</feature>
<evidence type="ECO:0000256" key="1">
    <source>
        <dbReference type="SAM" id="MobiDB-lite"/>
    </source>
</evidence>
<accession>A0A439D1J3</accession>
<name>A0A439D1J3_9PEZI</name>
<feature type="region of interest" description="Disordered" evidence="1">
    <location>
        <begin position="1"/>
        <end position="118"/>
    </location>
</feature>
<evidence type="ECO:0000313" key="2">
    <source>
        <dbReference type="EMBL" id="RWA08322.1"/>
    </source>
</evidence>
<proteinExistence type="predicted"/>
<evidence type="ECO:0000313" key="3">
    <source>
        <dbReference type="Proteomes" id="UP000286045"/>
    </source>
</evidence>
<sequence length="251" mass="27409">MRVELPASLFQQTARETSSRSPAPVAPLQDSIANLKKDRSLRLSTVGKLPSSKRKQLHSDRDSSHHTSDRGTPVATPINNSKRRRPIEEANHQASKAVTPAPDPAMTSEPNCVESEGEGKLGLTEEDLISYTRYVVAHSRHHDFLPVSDAAEQRTSLREAMRHTEPTKLPRTTYTHLATVLHVGADWAFVEVHVSSHTISVWPISSSSHSDLSRNALAYLQPYLDGVSRPHKGNAGPTSDGRIAEDAPGAA</sequence>